<organism evidence="1 2">
    <name type="scientific">Chrysochromulina tobinii</name>
    <dbReference type="NCBI Taxonomy" id="1460289"/>
    <lineage>
        <taxon>Eukaryota</taxon>
        <taxon>Haptista</taxon>
        <taxon>Haptophyta</taxon>
        <taxon>Prymnesiophyceae</taxon>
        <taxon>Prymnesiales</taxon>
        <taxon>Chrysochromulinaceae</taxon>
        <taxon>Chrysochromulina</taxon>
    </lineage>
</organism>
<gene>
    <name evidence="1" type="ORF">Ctob_000774</name>
</gene>
<keyword evidence="2" id="KW-1185">Reference proteome</keyword>
<dbReference type="EMBL" id="JWZX01003152">
    <property type="protein sequence ID" value="KOO23844.1"/>
    <property type="molecule type" value="Genomic_DNA"/>
</dbReference>
<evidence type="ECO:0000313" key="2">
    <source>
        <dbReference type="Proteomes" id="UP000037460"/>
    </source>
</evidence>
<dbReference type="AlphaFoldDB" id="A0A0M0JB72"/>
<comment type="caution">
    <text evidence="1">The sequence shown here is derived from an EMBL/GenBank/DDBJ whole genome shotgun (WGS) entry which is preliminary data.</text>
</comment>
<reference evidence="2" key="1">
    <citation type="journal article" date="2015" name="PLoS Genet.">
        <title>Genome Sequence and Transcriptome Analyses of Chrysochromulina tobin: Metabolic Tools for Enhanced Algal Fitness in the Prominent Order Prymnesiales (Haptophyceae).</title>
        <authorList>
            <person name="Hovde B.T."/>
            <person name="Deodato C.R."/>
            <person name="Hunsperger H.M."/>
            <person name="Ryken S.A."/>
            <person name="Yost W."/>
            <person name="Jha R.K."/>
            <person name="Patterson J."/>
            <person name="Monnat R.J. Jr."/>
            <person name="Barlow S.B."/>
            <person name="Starkenburg S.R."/>
            <person name="Cattolico R.A."/>
        </authorList>
    </citation>
    <scope>NUCLEOTIDE SEQUENCE</scope>
    <source>
        <strain evidence="2">CCMP291</strain>
    </source>
</reference>
<sequence length="83" mass="8856">MVLQRTFTASRGTRYTVTRVYTGAVNADSKGVDAVLGRMGFYPTDEELEGVSIFGDNGLGGATAIGYFSIDGNTQAELQRKNA</sequence>
<accession>A0A0M0JB72</accession>
<name>A0A0M0JB72_9EUKA</name>
<dbReference type="Proteomes" id="UP000037460">
    <property type="component" value="Unassembled WGS sequence"/>
</dbReference>
<protein>
    <submittedName>
        <fullName evidence="1">Uncharacterized protein</fullName>
    </submittedName>
</protein>
<evidence type="ECO:0000313" key="1">
    <source>
        <dbReference type="EMBL" id="KOO23844.1"/>
    </source>
</evidence>
<proteinExistence type="predicted"/>